<organism evidence="2 3">
    <name type="scientific">Tricholomella constricta</name>
    <dbReference type="NCBI Taxonomy" id="117010"/>
    <lineage>
        <taxon>Eukaryota</taxon>
        <taxon>Fungi</taxon>
        <taxon>Dikarya</taxon>
        <taxon>Basidiomycota</taxon>
        <taxon>Agaricomycotina</taxon>
        <taxon>Agaricomycetes</taxon>
        <taxon>Agaricomycetidae</taxon>
        <taxon>Agaricales</taxon>
        <taxon>Tricholomatineae</taxon>
        <taxon>Lyophyllaceae</taxon>
        <taxon>Tricholomella</taxon>
    </lineage>
</organism>
<name>A0A8H5HQV4_9AGAR</name>
<proteinExistence type="predicted"/>
<comment type="caution">
    <text evidence="2">The sequence shown here is derived from an EMBL/GenBank/DDBJ whole genome shotgun (WGS) entry which is preliminary data.</text>
</comment>
<protein>
    <submittedName>
        <fullName evidence="2">Uncharacterized protein</fullName>
    </submittedName>
</protein>
<dbReference type="EMBL" id="JAACJP010000001">
    <property type="protein sequence ID" value="KAF5387596.1"/>
    <property type="molecule type" value="Genomic_DNA"/>
</dbReference>
<gene>
    <name evidence="2" type="ORF">D9615_000406</name>
</gene>
<evidence type="ECO:0000313" key="2">
    <source>
        <dbReference type="EMBL" id="KAF5387596.1"/>
    </source>
</evidence>
<evidence type="ECO:0000313" key="3">
    <source>
        <dbReference type="Proteomes" id="UP000565441"/>
    </source>
</evidence>
<evidence type="ECO:0000256" key="1">
    <source>
        <dbReference type="SAM" id="SignalP"/>
    </source>
</evidence>
<dbReference type="Proteomes" id="UP000565441">
    <property type="component" value="Unassembled WGS sequence"/>
</dbReference>
<feature type="signal peptide" evidence="1">
    <location>
        <begin position="1"/>
        <end position="17"/>
    </location>
</feature>
<feature type="chain" id="PRO_5034604139" evidence="1">
    <location>
        <begin position="18"/>
        <end position="188"/>
    </location>
</feature>
<sequence>MYSILVALLSLAIFATAVPTWDGARGQISINSLVQGTSYIEAVGPIKDDQFRTTHLSLVHPGQPGNLTVLPNSRAPPLFYIFRNQLWLFNNETSIYPVNALNTTNKANFPLQLVVGNKHTGSRHGSWRWHATMLYYDQGTAGNGGLYYSCTMEDGSNGVFIFLKPSPTPPGCETMTLHSWSHTYVNQK</sequence>
<reference evidence="2 3" key="1">
    <citation type="journal article" date="2020" name="ISME J.">
        <title>Uncovering the hidden diversity of litter-decomposition mechanisms in mushroom-forming fungi.</title>
        <authorList>
            <person name="Floudas D."/>
            <person name="Bentzer J."/>
            <person name="Ahren D."/>
            <person name="Johansson T."/>
            <person name="Persson P."/>
            <person name="Tunlid A."/>
        </authorList>
    </citation>
    <scope>NUCLEOTIDE SEQUENCE [LARGE SCALE GENOMIC DNA]</scope>
    <source>
        <strain evidence="2 3">CBS 661.87</strain>
    </source>
</reference>
<keyword evidence="1" id="KW-0732">Signal</keyword>
<keyword evidence="3" id="KW-1185">Reference proteome</keyword>
<dbReference type="OrthoDB" id="3229881at2759"/>
<accession>A0A8H5HQV4</accession>
<dbReference type="AlphaFoldDB" id="A0A8H5HQV4"/>